<comment type="caution">
    <text evidence="3">The sequence shown here is derived from an EMBL/GenBank/DDBJ whole genome shotgun (WGS) entry which is preliminary data.</text>
</comment>
<keyword evidence="4" id="KW-1185">Reference proteome</keyword>
<dbReference type="Proteomes" id="UP001142292">
    <property type="component" value="Unassembled WGS sequence"/>
</dbReference>
<protein>
    <submittedName>
        <fullName evidence="3">Flavin-dependent reductase</fullName>
    </submittedName>
</protein>
<dbReference type="SMART" id="SM00903">
    <property type="entry name" value="Flavin_Reduct"/>
    <property type="match status" value="1"/>
</dbReference>
<dbReference type="PANTHER" id="PTHR30466">
    <property type="entry name" value="FLAVIN REDUCTASE"/>
    <property type="match status" value="1"/>
</dbReference>
<keyword evidence="1" id="KW-0560">Oxidoreductase</keyword>
<feature type="domain" description="Flavin reductase like" evidence="2">
    <location>
        <begin position="13"/>
        <end position="157"/>
    </location>
</feature>
<evidence type="ECO:0000259" key="2">
    <source>
        <dbReference type="SMART" id="SM00903"/>
    </source>
</evidence>
<dbReference type="SUPFAM" id="SSF50475">
    <property type="entry name" value="FMN-binding split barrel"/>
    <property type="match status" value="1"/>
</dbReference>
<evidence type="ECO:0000313" key="4">
    <source>
        <dbReference type="Proteomes" id="UP001142292"/>
    </source>
</evidence>
<evidence type="ECO:0000313" key="3">
    <source>
        <dbReference type="EMBL" id="GLJ70526.1"/>
    </source>
</evidence>
<proteinExistence type="predicted"/>
<reference evidence="3" key="1">
    <citation type="journal article" date="2014" name="Int. J. Syst. Evol. Microbiol.">
        <title>Complete genome of a new Firmicutes species belonging to the dominant human colonic microbiota ('Ruminococcus bicirculans') reveals two chromosomes and a selective capacity to utilize plant glucans.</title>
        <authorList>
            <consortium name="NISC Comparative Sequencing Program"/>
            <person name="Wegmann U."/>
            <person name="Louis P."/>
            <person name="Goesmann A."/>
            <person name="Henrissat B."/>
            <person name="Duncan S.H."/>
            <person name="Flint H.J."/>
        </authorList>
    </citation>
    <scope>NUCLEOTIDE SEQUENCE</scope>
    <source>
        <strain evidence="3">VKM Ac-1246</strain>
    </source>
</reference>
<gene>
    <name evidence="3" type="ORF">GCM10017579_45620</name>
</gene>
<sequence>MSDTLTDQFKAGFRRYPTGVAVVAASTETGPVGATVSSVASVSANPPLLSFSVSQASRSGPALAGSGRVGVHVLTEAQADVAAAFADRTAPRFTLGQGWRLPQGQPPVLEDAAASFYGQVVRVVPAGEAWLVLVEIESITLDEAADPLLHQDRRYWSLGAQVSTLPLDRVLPEKAS</sequence>
<dbReference type="RefSeq" id="WP_189119771.1">
    <property type="nucleotide sequence ID" value="NZ_BMRK01000014.1"/>
</dbReference>
<evidence type="ECO:0000256" key="1">
    <source>
        <dbReference type="ARBA" id="ARBA00023002"/>
    </source>
</evidence>
<dbReference type="InterPro" id="IPR050268">
    <property type="entry name" value="NADH-dep_flavin_reductase"/>
</dbReference>
<dbReference type="PANTHER" id="PTHR30466:SF1">
    <property type="entry name" value="FMN REDUCTASE (NADH) RUTF"/>
    <property type="match status" value="1"/>
</dbReference>
<dbReference type="EMBL" id="BSEL01000012">
    <property type="protein sequence ID" value="GLJ70526.1"/>
    <property type="molecule type" value="Genomic_DNA"/>
</dbReference>
<reference evidence="3" key="2">
    <citation type="submission" date="2023-01" db="EMBL/GenBank/DDBJ databases">
        <authorList>
            <person name="Sun Q."/>
            <person name="Evtushenko L."/>
        </authorList>
    </citation>
    <scope>NUCLEOTIDE SEQUENCE</scope>
    <source>
        <strain evidence="3">VKM Ac-1246</strain>
    </source>
</reference>
<dbReference type="Pfam" id="PF01613">
    <property type="entry name" value="Flavin_Reduct"/>
    <property type="match status" value="1"/>
</dbReference>
<name>A0ABQ5T388_9ACTN</name>
<dbReference type="InterPro" id="IPR012349">
    <property type="entry name" value="Split_barrel_FMN-bd"/>
</dbReference>
<dbReference type="InterPro" id="IPR002563">
    <property type="entry name" value="Flavin_Rdtase-like_dom"/>
</dbReference>
<dbReference type="Gene3D" id="2.30.110.10">
    <property type="entry name" value="Electron Transport, Fmn-binding Protein, Chain A"/>
    <property type="match status" value="1"/>
</dbReference>
<accession>A0ABQ5T388</accession>
<organism evidence="3 4">
    <name type="scientific">Nocardioides luteus</name>
    <dbReference type="NCBI Taxonomy" id="1844"/>
    <lineage>
        <taxon>Bacteria</taxon>
        <taxon>Bacillati</taxon>
        <taxon>Actinomycetota</taxon>
        <taxon>Actinomycetes</taxon>
        <taxon>Propionibacteriales</taxon>
        <taxon>Nocardioidaceae</taxon>
        <taxon>Nocardioides</taxon>
    </lineage>
</organism>